<comment type="caution">
    <text evidence="3">The sequence shown here is derived from an EMBL/GenBank/DDBJ whole genome shotgun (WGS) entry which is preliminary data.</text>
</comment>
<dbReference type="Pfam" id="PF24481">
    <property type="entry name" value="CT398_CC"/>
    <property type="match status" value="1"/>
</dbReference>
<feature type="coiled-coil region" evidence="1">
    <location>
        <begin position="17"/>
        <end position="47"/>
    </location>
</feature>
<name>A0A7C4KJN4_9CHLR</name>
<proteinExistence type="predicted"/>
<dbReference type="InterPro" id="IPR056003">
    <property type="entry name" value="CT398_CC_hairpin"/>
</dbReference>
<evidence type="ECO:0000256" key="1">
    <source>
        <dbReference type="SAM" id="Coils"/>
    </source>
</evidence>
<reference evidence="3" key="1">
    <citation type="journal article" date="2020" name="mSystems">
        <title>Genome- and Community-Level Interaction Insights into Carbon Utilization and Element Cycling Functions of Hydrothermarchaeota in Hydrothermal Sediment.</title>
        <authorList>
            <person name="Zhou Z."/>
            <person name="Liu Y."/>
            <person name="Xu W."/>
            <person name="Pan J."/>
            <person name="Luo Z.H."/>
            <person name="Li M."/>
        </authorList>
    </citation>
    <scope>NUCLEOTIDE SEQUENCE [LARGE SCALE GENOMIC DNA]</scope>
    <source>
        <strain evidence="3">SpSt-573</strain>
    </source>
</reference>
<feature type="coiled-coil region" evidence="1">
    <location>
        <begin position="90"/>
        <end position="163"/>
    </location>
</feature>
<evidence type="ECO:0000259" key="2">
    <source>
        <dbReference type="Pfam" id="PF24481"/>
    </source>
</evidence>
<dbReference type="AlphaFoldDB" id="A0A7C4KJN4"/>
<gene>
    <name evidence="3" type="ORF">ENT37_14685</name>
</gene>
<keyword evidence="1" id="KW-0175">Coiled coil</keyword>
<dbReference type="Gene3D" id="1.10.287.1490">
    <property type="match status" value="1"/>
</dbReference>
<protein>
    <recommendedName>
        <fullName evidence="2">CT398-like coiled coil hairpin domain-containing protein</fullName>
    </recommendedName>
</protein>
<organism evidence="3">
    <name type="scientific">Anaerolinea thermolimosa</name>
    <dbReference type="NCBI Taxonomy" id="229919"/>
    <lineage>
        <taxon>Bacteria</taxon>
        <taxon>Bacillati</taxon>
        <taxon>Chloroflexota</taxon>
        <taxon>Anaerolineae</taxon>
        <taxon>Anaerolineales</taxon>
        <taxon>Anaerolineaceae</taxon>
        <taxon>Anaerolinea</taxon>
    </lineage>
</organism>
<feature type="domain" description="CT398-like coiled coil hairpin" evidence="2">
    <location>
        <begin position="10"/>
        <end position="186"/>
    </location>
</feature>
<accession>A0A7C4KJN4</accession>
<evidence type="ECO:0000313" key="3">
    <source>
        <dbReference type="EMBL" id="HGS23098.1"/>
    </source>
</evidence>
<dbReference type="EMBL" id="DSYK01000740">
    <property type="protein sequence ID" value="HGS23098.1"/>
    <property type="molecule type" value="Genomic_DNA"/>
</dbReference>
<sequence length="233" mass="26512">MNQAGYLYRLQIVDSQLDQIHTRLNQIERAIQEDQRLTQAKQSLEEAAHAKEISRQALRSIEYTVAEQQIKIEQTESTLYSGRVKNPKELQDLQLELTSLKKLLKTLEDRQLDAMIQFEEAESLLATARAAFERTQAQVIEEKAGLMGEKDQLLAREKNLEAERQAILPSITPENYQIYLQVRQQKNGIAVSKVEEEACSACGAPIRQSEAQNARLQSRLFYCASCGRILYAG</sequence>